<dbReference type="SMART" id="SM00248">
    <property type="entry name" value="ANK"/>
    <property type="match status" value="5"/>
</dbReference>
<dbReference type="GO" id="GO:0071356">
    <property type="term" value="P:cellular response to tumor necrosis factor"/>
    <property type="evidence" value="ECO:0007669"/>
    <property type="project" value="TreeGrafter"/>
</dbReference>
<dbReference type="NCBIfam" id="NF043022">
    <property type="entry name" value="T4SS_AnkG"/>
    <property type="match status" value="1"/>
</dbReference>
<name>A0A6F8T270_9GAMM</name>
<keyword evidence="5" id="KW-1185">Reference proteome</keyword>
<evidence type="ECO:0000313" key="4">
    <source>
        <dbReference type="EMBL" id="BCA94086.1"/>
    </source>
</evidence>
<evidence type="ECO:0000313" key="5">
    <source>
        <dbReference type="Proteomes" id="UP000502894"/>
    </source>
</evidence>
<evidence type="ECO:0000256" key="2">
    <source>
        <dbReference type="ARBA" id="ARBA00023043"/>
    </source>
</evidence>
<dbReference type="PROSITE" id="PS50088">
    <property type="entry name" value="ANK_REPEAT"/>
    <property type="match status" value="1"/>
</dbReference>
<dbReference type="InterPro" id="IPR002110">
    <property type="entry name" value="Ankyrin_rpt"/>
</dbReference>
<evidence type="ECO:0000256" key="3">
    <source>
        <dbReference type="PROSITE-ProRule" id="PRU00023"/>
    </source>
</evidence>
<dbReference type="InterPro" id="IPR036770">
    <property type="entry name" value="Ankyrin_rpt-contain_sf"/>
</dbReference>
<dbReference type="KEGG" id="lant:TUM19329_04470"/>
<protein>
    <submittedName>
        <fullName evidence="4">Uncharacterized protein</fullName>
    </submittedName>
</protein>
<dbReference type="EMBL" id="AP022839">
    <property type="protein sequence ID" value="BCA94086.1"/>
    <property type="molecule type" value="Genomic_DNA"/>
</dbReference>
<sequence>MPAKPPAPDALTHDAITTILKSLGHPEFEGVCYGFTLNWALAAATHKEKLFYRQIHLLRVHQTNLPAAIKRVQDKKLHNKFLTADEKIIETLPALCKRICVAQEPLDYKKKYRKLVWQSDVSTILATISSAPARPKQIFYKTHTFASRKEAEAYFNLLKNIGINSKIAVMISSDDHAMGFRRSGNLWRFININDLYEQQVKQPYFMFTSKQLVNELYRVSTSEPAIQRLTVSTDFIALKYDGQLFQLLLNVFPSYPVKSRISYPEKISFFTMAALQGDVSTVKKCLNAGWSISLNCKISDHSPLLTAVQHGRREVVKEMISLTHYRINQRRKKDGATLLHIVCKFGGTDMVEDVLKIKEIDINSRDKKGRTPLMIICKSTIITSESKLFELLLGKGASLRIRDKEGRTALEHAVKYNNKVAIKAIQTQLKEKISVSKAAFFNQMHQKFSVTNSIGHHPNEQDYDQNGCCTPAKNISLMHLASSRNLI</sequence>
<dbReference type="Pfam" id="PF12796">
    <property type="entry name" value="Ank_2"/>
    <property type="match status" value="1"/>
</dbReference>
<dbReference type="Gene3D" id="1.25.40.20">
    <property type="entry name" value="Ankyrin repeat-containing domain"/>
    <property type="match status" value="1"/>
</dbReference>
<dbReference type="GO" id="GO:0051059">
    <property type="term" value="F:NF-kappaB binding"/>
    <property type="evidence" value="ECO:0007669"/>
    <property type="project" value="TreeGrafter"/>
</dbReference>
<dbReference type="PANTHER" id="PTHR46680:SF3">
    <property type="entry name" value="NF-KAPPA-B INHIBITOR CACTUS"/>
    <property type="match status" value="1"/>
</dbReference>
<organism evidence="4 5">
    <name type="scientific">Legionella antarctica</name>
    <dbReference type="NCBI Taxonomy" id="2708020"/>
    <lineage>
        <taxon>Bacteria</taxon>
        <taxon>Pseudomonadati</taxon>
        <taxon>Pseudomonadota</taxon>
        <taxon>Gammaproteobacteria</taxon>
        <taxon>Legionellales</taxon>
        <taxon>Legionellaceae</taxon>
        <taxon>Legionella</taxon>
    </lineage>
</organism>
<reference evidence="4" key="1">
    <citation type="journal article" date="2020" name="Microbiol. Resour. Announc.">
        <title>Complete Genome Sequence of Novel Psychrotolerant Legionella Strain TUM19329, Isolated from Antarctic Lake Sediment.</title>
        <authorList>
            <person name="Shimada S."/>
            <person name="Nakai R."/>
            <person name="Aoki K."/>
            <person name="Shimoeda N."/>
            <person name="Ohno G."/>
            <person name="Miyazaki Y."/>
            <person name="Kudoh S."/>
            <person name="Imura S."/>
            <person name="Watanabe K."/>
            <person name="Ishii Y."/>
            <person name="Tateda K."/>
        </authorList>
    </citation>
    <scope>NUCLEOTIDE SEQUENCE [LARGE SCALE GENOMIC DNA]</scope>
    <source>
        <strain evidence="4">TUM19329</strain>
    </source>
</reference>
<accession>A0A6F8T270</accession>
<feature type="repeat" description="ANK" evidence="3">
    <location>
        <begin position="368"/>
        <end position="404"/>
    </location>
</feature>
<dbReference type="GO" id="GO:0005829">
    <property type="term" value="C:cytosol"/>
    <property type="evidence" value="ECO:0007669"/>
    <property type="project" value="TreeGrafter"/>
</dbReference>
<gene>
    <name evidence="4" type="primary">legA7</name>
    <name evidence="4" type="ORF">TUM19329_04470</name>
</gene>
<evidence type="ECO:0000256" key="1">
    <source>
        <dbReference type="ARBA" id="ARBA00022737"/>
    </source>
</evidence>
<keyword evidence="2 3" id="KW-0040">ANK repeat</keyword>
<dbReference type="AlphaFoldDB" id="A0A6F8T270"/>
<dbReference type="SUPFAM" id="SSF48403">
    <property type="entry name" value="Ankyrin repeat"/>
    <property type="match status" value="1"/>
</dbReference>
<dbReference type="InterPro" id="IPR051070">
    <property type="entry name" value="NF-kappa-B_inhibitor"/>
</dbReference>
<proteinExistence type="predicted"/>
<dbReference type="Proteomes" id="UP000502894">
    <property type="component" value="Chromosome"/>
</dbReference>
<keyword evidence="1" id="KW-0677">Repeat</keyword>
<dbReference type="PANTHER" id="PTHR46680">
    <property type="entry name" value="NF-KAPPA-B INHIBITOR ALPHA"/>
    <property type="match status" value="1"/>
</dbReference>